<feature type="non-terminal residue" evidence="1">
    <location>
        <position position="78"/>
    </location>
</feature>
<proteinExistence type="predicted"/>
<accession>A0A7X2MI00</accession>
<protein>
    <submittedName>
        <fullName evidence="1">Uncharacterized protein</fullName>
    </submittedName>
</protein>
<feature type="non-terminal residue" evidence="1">
    <location>
        <position position="1"/>
    </location>
</feature>
<name>A0A7X2MI00_9LACO</name>
<dbReference type="EMBL" id="WKKX01001306">
    <property type="protein sequence ID" value="MSE09816.1"/>
    <property type="molecule type" value="Genomic_DNA"/>
</dbReference>
<reference evidence="1 2" key="1">
    <citation type="submission" date="2019-11" db="EMBL/GenBank/DDBJ databases">
        <title>Draft Genome Sequence of Plant Growth-Promoting Rhizosphere-Associated Bacteria.</title>
        <authorList>
            <person name="Vasilyev I.Y."/>
            <person name="Radchenko V."/>
            <person name="Ilnitskaya E.V."/>
        </authorList>
    </citation>
    <scope>NUCLEOTIDE SEQUENCE [LARGE SCALE GENOMIC DNA]</scope>
    <source>
        <strain evidence="1 2">VRA_01-1sq_f</strain>
    </source>
</reference>
<dbReference type="AlphaFoldDB" id="A0A7X2MI00"/>
<evidence type="ECO:0000313" key="2">
    <source>
        <dbReference type="Proteomes" id="UP000467635"/>
    </source>
</evidence>
<gene>
    <name evidence="1" type="ORF">GKC33_14490</name>
</gene>
<sequence>KLKNTKEEKLTENIQKMLADFKDGFLKAEYLPYAEYIYPQSTNLIDYLSDEGLVIFDDYSRLTEKQKNLEYSEADWLT</sequence>
<evidence type="ECO:0000313" key="1">
    <source>
        <dbReference type="EMBL" id="MSE09816.1"/>
    </source>
</evidence>
<comment type="caution">
    <text evidence="1">The sequence shown here is derived from an EMBL/GenBank/DDBJ whole genome shotgun (WGS) entry which is preliminary data.</text>
</comment>
<dbReference type="Proteomes" id="UP000467635">
    <property type="component" value="Unassembled WGS sequence"/>
</dbReference>
<organism evidence="1 2">
    <name type="scientific">Ligilactobacillus salivarius</name>
    <dbReference type="NCBI Taxonomy" id="1624"/>
    <lineage>
        <taxon>Bacteria</taxon>
        <taxon>Bacillati</taxon>
        <taxon>Bacillota</taxon>
        <taxon>Bacilli</taxon>
        <taxon>Lactobacillales</taxon>
        <taxon>Lactobacillaceae</taxon>
        <taxon>Ligilactobacillus</taxon>
    </lineage>
</organism>